<accession>A0A6H1ZI80</accession>
<evidence type="ECO:0000313" key="3">
    <source>
        <dbReference type="EMBL" id="QJA84702.1"/>
    </source>
</evidence>
<dbReference type="EMBL" id="MT144034">
    <property type="protein sequence ID" value="QJA47182.1"/>
    <property type="molecule type" value="Genomic_DNA"/>
</dbReference>
<dbReference type="EMBL" id="MT142533">
    <property type="protein sequence ID" value="QJA84702.1"/>
    <property type="molecule type" value="Genomic_DNA"/>
</dbReference>
<reference evidence="1" key="1">
    <citation type="submission" date="2020-03" db="EMBL/GenBank/DDBJ databases">
        <title>The deep terrestrial virosphere.</title>
        <authorList>
            <person name="Holmfeldt K."/>
            <person name="Nilsson E."/>
            <person name="Simone D."/>
            <person name="Lopez-Fernandez M."/>
            <person name="Wu X."/>
            <person name="de Brujin I."/>
            <person name="Lundin D."/>
            <person name="Andersson A."/>
            <person name="Bertilsson S."/>
            <person name="Dopson M."/>
        </authorList>
    </citation>
    <scope>NUCLEOTIDE SEQUENCE</scope>
    <source>
        <strain evidence="3">MM415A00172</strain>
        <strain evidence="2">MM415B00296</strain>
        <strain evidence="1">TM448A00615</strain>
        <strain evidence="4">TM448B02627</strain>
    </source>
</reference>
<proteinExistence type="predicted"/>
<dbReference type="AlphaFoldDB" id="A0A6H1ZI80"/>
<gene>
    <name evidence="3" type="ORF">MM415A00172_0046</name>
    <name evidence="2" type="ORF">MM415B00296_0042</name>
    <name evidence="1" type="ORF">TM448A00615_0021</name>
    <name evidence="4" type="ORF">TM448B02627_0002</name>
</gene>
<dbReference type="EMBL" id="MT141566">
    <property type="protein sequence ID" value="QJA67136.1"/>
    <property type="molecule type" value="Genomic_DNA"/>
</dbReference>
<sequence length="67" mass="7433">MLIDDVGEILVTKYGSEQGFVSAYSTNPRKVFRTIIGLMKVIPVDLKQMLSDTHKSLTTTAPDQYVA</sequence>
<dbReference type="EMBL" id="MT144931">
    <property type="protein sequence ID" value="QJI01539.1"/>
    <property type="molecule type" value="Genomic_DNA"/>
</dbReference>
<name>A0A6H1ZI80_9ZZZZ</name>
<protein>
    <submittedName>
        <fullName evidence="1">Uncharacterized protein</fullName>
    </submittedName>
</protein>
<evidence type="ECO:0000313" key="2">
    <source>
        <dbReference type="EMBL" id="QJA67136.1"/>
    </source>
</evidence>
<evidence type="ECO:0000313" key="1">
    <source>
        <dbReference type="EMBL" id="QJA47182.1"/>
    </source>
</evidence>
<evidence type="ECO:0000313" key="4">
    <source>
        <dbReference type="EMBL" id="QJI01539.1"/>
    </source>
</evidence>
<organism evidence="1">
    <name type="scientific">viral metagenome</name>
    <dbReference type="NCBI Taxonomy" id="1070528"/>
    <lineage>
        <taxon>unclassified sequences</taxon>
        <taxon>metagenomes</taxon>
        <taxon>organismal metagenomes</taxon>
    </lineage>
</organism>